<keyword evidence="2" id="KW-0812">Transmembrane</keyword>
<evidence type="ECO:0000256" key="3">
    <source>
        <dbReference type="SAM" id="SignalP"/>
    </source>
</evidence>
<reference evidence="4" key="1">
    <citation type="submission" date="2022-10" db="EMBL/GenBank/DDBJ databases">
        <title>WGS of marine actinomycetes from Thailand.</title>
        <authorList>
            <person name="Thawai C."/>
        </authorList>
    </citation>
    <scope>NUCLEOTIDE SEQUENCE</scope>
    <source>
        <strain evidence="4">SW21</strain>
    </source>
</reference>
<feature type="transmembrane region" description="Helical" evidence="2">
    <location>
        <begin position="834"/>
        <end position="851"/>
    </location>
</feature>
<name>A0A9X3I5A2_9ACTN</name>
<feature type="compositionally biased region" description="Low complexity" evidence="1">
    <location>
        <begin position="296"/>
        <end position="320"/>
    </location>
</feature>
<keyword evidence="2" id="KW-1133">Transmembrane helix</keyword>
<feature type="compositionally biased region" description="Low complexity" evidence="1">
    <location>
        <begin position="327"/>
        <end position="352"/>
    </location>
</feature>
<dbReference type="Proteomes" id="UP001143347">
    <property type="component" value="Unassembled WGS sequence"/>
</dbReference>
<feature type="region of interest" description="Disordered" evidence="1">
    <location>
        <begin position="296"/>
        <end position="352"/>
    </location>
</feature>
<dbReference type="EMBL" id="JAPKFM010000011">
    <property type="protein sequence ID" value="MCX2964830.1"/>
    <property type="molecule type" value="Genomic_DNA"/>
</dbReference>
<accession>A0A9X3I5A2</accession>
<feature type="region of interest" description="Disordered" evidence="1">
    <location>
        <begin position="861"/>
        <end position="925"/>
    </location>
</feature>
<dbReference type="AlphaFoldDB" id="A0A9X3I5A2"/>
<evidence type="ECO:0000256" key="2">
    <source>
        <dbReference type="SAM" id="Phobius"/>
    </source>
</evidence>
<feature type="region of interest" description="Disordered" evidence="1">
    <location>
        <begin position="209"/>
        <end position="236"/>
    </location>
</feature>
<proteinExistence type="predicted"/>
<keyword evidence="2" id="KW-0472">Membrane</keyword>
<evidence type="ECO:0000313" key="5">
    <source>
        <dbReference type="Proteomes" id="UP001143347"/>
    </source>
</evidence>
<feature type="compositionally biased region" description="Basic and acidic residues" evidence="1">
    <location>
        <begin position="885"/>
        <end position="904"/>
    </location>
</feature>
<feature type="chain" id="PRO_5040887211" description="Glycoprotein" evidence="3">
    <location>
        <begin position="48"/>
        <end position="925"/>
    </location>
</feature>
<keyword evidence="5" id="KW-1185">Reference proteome</keyword>
<comment type="caution">
    <text evidence="4">The sequence shown here is derived from an EMBL/GenBank/DDBJ whole genome shotgun (WGS) entry which is preliminary data.</text>
</comment>
<feature type="signal peptide" evidence="3">
    <location>
        <begin position="1"/>
        <end position="47"/>
    </location>
</feature>
<sequence>MPDPVPPPLPLVLHRFTHGRSTRASAVVFAVVALVVLCAGPATFATAAPVSDDTTGTTDTDGTGGFLRLTIDEITPSIVTSGGGADVTVSGSVRNVGDRDLEDLSIRLERGDAISDANELRSSLAVTPVPVSAATAFRPVTDALAPGESDDFSITTQLSATDGLNIQRTGVFPLNVNVNGVPDYGNAAKLAQSRTLLPVLSLPPNATRADQYVDPSTDVDDANIDSDLGSDGSVSANLSSPAQLTMLWPLAAPPQLTPGVLGGSTEPVRLVGEEMARSLSDGGRLHTLLDAARSVAGSSAGARSAPASDTTSPTPSVAEPAEPEPSAPGAAPPSASGEAAPPEGAASPDAPSRLAQSMCLAVDPDLLVTVRAMSLGYAVSSDPMDPTSPTTPGTGQPAALQWLTELRDVASRMCVVALPFAQADLTSLSRINDSGLTDAALAGPADVVDAVLGVRSVRGITVPALGAIDNTGADVLASASVGAAVTSASSVDAERADPTGRYRVGDLAVQTSEAPLTAALAGLGDTPTTPPLTPADQEVSFDGESGTARRQAAVAAVAYPAIDAPTQPDPADLPTAGRSEFVMPPTYWSPTADDTDALFTTATLLLESGAATPSPLADVRGALDATTTTARLTQPPGSRPLAELGMAVSDDVAAQIDDEAELSFQLQASLMSSADVAATPERYVAPLREDLLRAIRTPDTASAALRAEARGQRAARITAVDATLQRMRNSVTLLDPGGRYTLASERSPLLLVVRNDLSLPIRVRINVDAPPELDVGDLGVIEIPARGTRQIQLPTRAETSEEAITVTIGLTTSSGISVGSPIFLSVHANAYGKPLFWVTIAAGVALVLLVARRLWHRFRGQPDPADEDRPDPNEHDRLLAGATYQERRRNLQTEHPGHEHHDVSADETDDHQEPTTTSSSDGDRP</sequence>
<gene>
    <name evidence="4" type="ORF">OSB52_12080</name>
</gene>
<keyword evidence="3" id="KW-0732">Signal</keyword>
<dbReference type="RefSeq" id="WP_266061870.1">
    <property type="nucleotide sequence ID" value="NZ_JAPKFM010000011.1"/>
</dbReference>
<feature type="compositionally biased region" description="Polar residues" evidence="1">
    <location>
        <begin position="914"/>
        <end position="925"/>
    </location>
</feature>
<evidence type="ECO:0008006" key="6">
    <source>
        <dbReference type="Google" id="ProtNLM"/>
    </source>
</evidence>
<protein>
    <recommendedName>
        <fullName evidence="6">Glycoprotein</fullName>
    </recommendedName>
</protein>
<evidence type="ECO:0000256" key="1">
    <source>
        <dbReference type="SAM" id="MobiDB-lite"/>
    </source>
</evidence>
<evidence type="ECO:0000313" key="4">
    <source>
        <dbReference type="EMBL" id="MCX2964830.1"/>
    </source>
</evidence>
<organism evidence="4 5">
    <name type="scientific">Gordonia aquimaris</name>
    <dbReference type="NCBI Taxonomy" id="2984863"/>
    <lineage>
        <taxon>Bacteria</taxon>
        <taxon>Bacillati</taxon>
        <taxon>Actinomycetota</taxon>
        <taxon>Actinomycetes</taxon>
        <taxon>Mycobacteriales</taxon>
        <taxon>Gordoniaceae</taxon>
        <taxon>Gordonia</taxon>
    </lineage>
</organism>